<dbReference type="Proteomes" id="UP000216446">
    <property type="component" value="Unassembled WGS sequence"/>
</dbReference>
<accession>A0A259TZ68</accession>
<dbReference type="SUPFAM" id="SSF117396">
    <property type="entry name" value="TM1631-like"/>
    <property type="match status" value="1"/>
</dbReference>
<name>A0A259TZ68_9BACT</name>
<dbReference type="RefSeq" id="WP_094547616.1">
    <property type="nucleotide sequence ID" value="NZ_MQWB01000001.1"/>
</dbReference>
<proteinExistence type="predicted"/>
<dbReference type="InterPro" id="IPR036520">
    <property type="entry name" value="UPF0759_sf"/>
</dbReference>
<dbReference type="Gene3D" id="3.20.20.410">
    <property type="entry name" value="Protein of unknown function UPF0759"/>
    <property type="match status" value="1"/>
</dbReference>
<gene>
    <name evidence="1" type="ORF">BSZ36_07875</name>
</gene>
<organism evidence="1 2">
    <name type="scientific">Rubricoccus marinus</name>
    <dbReference type="NCBI Taxonomy" id="716817"/>
    <lineage>
        <taxon>Bacteria</taxon>
        <taxon>Pseudomonadati</taxon>
        <taxon>Rhodothermota</taxon>
        <taxon>Rhodothermia</taxon>
        <taxon>Rhodothermales</taxon>
        <taxon>Rubricoccaceae</taxon>
        <taxon>Rubricoccus</taxon>
    </lineage>
</organism>
<evidence type="ECO:0000313" key="1">
    <source>
        <dbReference type="EMBL" id="OZC02897.1"/>
    </source>
</evidence>
<dbReference type="InParanoid" id="A0A259TZ68"/>
<dbReference type="InterPro" id="IPR002763">
    <property type="entry name" value="DUF72"/>
</dbReference>
<reference evidence="1 2" key="1">
    <citation type="submission" date="2016-11" db="EMBL/GenBank/DDBJ databases">
        <title>Study of marine rhodopsin-containing bacteria.</title>
        <authorList>
            <person name="Yoshizawa S."/>
            <person name="Kumagai Y."/>
            <person name="Kogure K."/>
        </authorList>
    </citation>
    <scope>NUCLEOTIDE SEQUENCE [LARGE SCALE GENOMIC DNA]</scope>
    <source>
        <strain evidence="1 2">SG-29</strain>
    </source>
</reference>
<keyword evidence="2" id="KW-1185">Reference proteome</keyword>
<dbReference type="AlphaFoldDB" id="A0A259TZ68"/>
<dbReference type="OrthoDB" id="9780310at2"/>
<dbReference type="Pfam" id="PF01904">
    <property type="entry name" value="DUF72"/>
    <property type="match status" value="1"/>
</dbReference>
<protein>
    <recommendedName>
        <fullName evidence="3">DUF72 domain-containing protein</fullName>
    </recommendedName>
</protein>
<dbReference type="EMBL" id="MQWB01000001">
    <property type="protein sequence ID" value="OZC02897.1"/>
    <property type="molecule type" value="Genomic_DNA"/>
</dbReference>
<sequence length="350" mass="40270">MPRPVDDRRAEAERFDFRRIHERLRFGTASDRYAGWIDTIYPRDVWAGEVTTRSKKVGGQTFQERLLPIKSVTDYFEHFNVLELDFLYYRPLLKPDGRPENNLFILQQYVDASPANARFVVKAPREFVSRVLPRRVDGRMTFVENERYLDARGFTHQFVAPLADALGVKLAGILVEQEYIRQRDAPSPEAYIGDWDEFFRDVPGDVAYHLEVRSEHMLTPGFAAWMASRKIGRVFSHWTWLPSLKTQWELADEQFTSGADEAVVRLLNPIDMKHNEAFALAYPFDKPVPALSQTQEARRMIDETTALAYQAASRGVTLNVIANNRAWGSSPHLAQAVANRFLDFADRKGE</sequence>
<comment type="caution">
    <text evidence="1">The sequence shown here is derived from an EMBL/GenBank/DDBJ whole genome shotgun (WGS) entry which is preliminary data.</text>
</comment>
<evidence type="ECO:0000313" key="2">
    <source>
        <dbReference type="Proteomes" id="UP000216446"/>
    </source>
</evidence>
<evidence type="ECO:0008006" key="3">
    <source>
        <dbReference type="Google" id="ProtNLM"/>
    </source>
</evidence>